<feature type="compositionally biased region" description="Basic and acidic residues" evidence="1">
    <location>
        <begin position="132"/>
        <end position="143"/>
    </location>
</feature>
<dbReference type="InterPro" id="IPR032718">
    <property type="entry name" value="PGBD4_Znf_C"/>
</dbReference>
<feature type="region of interest" description="Disordered" evidence="1">
    <location>
        <begin position="289"/>
        <end position="317"/>
    </location>
</feature>
<sequence>MDGDTASKFVASLVKSIQALCNGYIDFSSSIEVIGHIHLRIDENKKFNYVLSEEVSKSQNEAATVFSSHSYHSQPPQTTTTGRTAPSDSPSRNRRKTQQVPRVDESTLPPDVPSASKDSRYSDRLDSPASRRLSDGGDSRDTDTFPSVRKHEHNSGAGKQSTPSQDSFDRRRKLQPDSDTHSSRSQDPVPKKSRTGLSLSGSAAVQSSGFEVIEIKEEPADDESGDFFGDNNAAGQDISQPDFSNLVADSLDRVGQLEGTSLLAGGDAQQIPRQQLRGQQDQPFPIMLHANPTASTSSTVSYPGPSDQQGAVASSSGGSAGAALVAQLEPIEFGGDEPGDYQVSQFWHQQHRLERIPPTERKANSQKKCRVCRKRGIRSDSRFQCPVCPGQPGLCRSKDCFEVYHQSFGMIDPLVERDHMNSSL</sequence>
<dbReference type="EMBL" id="JACVVK020000473">
    <property type="protein sequence ID" value="KAK7473349.1"/>
    <property type="molecule type" value="Genomic_DNA"/>
</dbReference>
<organism evidence="3 4">
    <name type="scientific">Batillaria attramentaria</name>
    <dbReference type="NCBI Taxonomy" id="370345"/>
    <lineage>
        <taxon>Eukaryota</taxon>
        <taxon>Metazoa</taxon>
        <taxon>Spiralia</taxon>
        <taxon>Lophotrochozoa</taxon>
        <taxon>Mollusca</taxon>
        <taxon>Gastropoda</taxon>
        <taxon>Caenogastropoda</taxon>
        <taxon>Sorbeoconcha</taxon>
        <taxon>Cerithioidea</taxon>
        <taxon>Batillariidae</taxon>
        <taxon>Batillaria</taxon>
    </lineage>
</organism>
<protein>
    <recommendedName>
        <fullName evidence="2">PiggyBac transposable element-derived protein 4 C-terminal zinc-finger domain-containing protein</fullName>
    </recommendedName>
</protein>
<comment type="caution">
    <text evidence="3">The sequence shown here is derived from an EMBL/GenBank/DDBJ whole genome shotgun (WGS) entry which is preliminary data.</text>
</comment>
<name>A0ABD0JE67_9CAEN</name>
<reference evidence="3 4" key="1">
    <citation type="journal article" date="2023" name="Sci. Data">
        <title>Genome assembly of the Korean intertidal mud-creeper Batillaria attramentaria.</title>
        <authorList>
            <person name="Patra A.K."/>
            <person name="Ho P.T."/>
            <person name="Jun S."/>
            <person name="Lee S.J."/>
            <person name="Kim Y."/>
            <person name="Won Y.J."/>
        </authorList>
    </citation>
    <scope>NUCLEOTIDE SEQUENCE [LARGE SCALE GENOMIC DNA]</scope>
    <source>
        <strain evidence="3">Wonlab-2016</strain>
    </source>
</reference>
<gene>
    <name evidence="3" type="ORF">BaRGS_00035397</name>
</gene>
<dbReference type="AlphaFoldDB" id="A0ABD0JE67"/>
<proteinExistence type="predicted"/>
<feature type="compositionally biased region" description="Basic and acidic residues" evidence="1">
    <location>
        <begin position="117"/>
        <end position="126"/>
    </location>
</feature>
<evidence type="ECO:0000256" key="1">
    <source>
        <dbReference type="SAM" id="MobiDB-lite"/>
    </source>
</evidence>
<feature type="region of interest" description="Disordered" evidence="1">
    <location>
        <begin position="62"/>
        <end position="239"/>
    </location>
</feature>
<feature type="domain" description="PiggyBac transposable element-derived protein 4 C-terminal zinc-finger" evidence="2">
    <location>
        <begin position="362"/>
        <end position="405"/>
    </location>
</feature>
<dbReference type="Pfam" id="PF13842">
    <property type="entry name" value="zf-Tnp_2"/>
    <property type="match status" value="1"/>
</dbReference>
<feature type="compositionally biased region" description="Basic and acidic residues" evidence="1">
    <location>
        <begin position="174"/>
        <end position="184"/>
    </location>
</feature>
<feature type="compositionally biased region" description="Polar residues" evidence="1">
    <location>
        <begin position="157"/>
        <end position="166"/>
    </location>
</feature>
<feature type="compositionally biased region" description="Polar residues" evidence="1">
    <location>
        <begin position="292"/>
        <end position="301"/>
    </location>
</feature>
<evidence type="ECO:0000313" key="3">
    <source>
        <dbReference type="EMBL" id="KAK7473349.1"/>
    </source>
</evidence>
<feature type="compositionally biased region" description="Polar residues" evidence="1">
    <location>
        <begin position="62"/>
        <end position="90"/>
    </location>
</feature>
<keyword evidence="4" id="KW-1185">Reference proteome</keyword>
<dbReference type="Proteomes" id="UP001519460">
    <property type="component" value="Unassembled WGS sequence"/>
</dbReference>
<accession>A0ABD0JE67</accession>
<evidence type="ECO:0000313" key="4">
    <source>
        <dbReference type="Proteomes" id="UP001519460"/>
    </source>
</evidence>
<feature type="compositionally biased region" description="Polar residues" evidence="1">
    <location>
        <begin position="195"/>
        <end position="209"/>
    </location>
</feature>
<evidence type="ECO:0000259" key="2">
    <source>
        <dbReference type="Pfam" id="PF13842"/>
    </source>
</evidence>